<evidence type="ECO:0000256" key="1">
    <source>
        <dbReference type="SAM" id="MobiDB-lite"/>
    </source>
</evidence>
<comment type="caution">
    <text evidence="2">The sequence shown here is derived from an EMBL/GenBank/DDBJ whole genome shotgun (WGS) entry which is preliminary data.</text>
</comment>
<accession>A0AAV9S928</accession>
<evidence type="ECO:0000313" key="3">
    <source>
        <dbReference type="Proteomes" id="UP001311232"/>
    </source>
</evidence>
<keyword evidence="3" id="KW-1185">Reference proteome</keyword>
<sequence length="109" mass="11573">MGQSVREGHGQCQCIWMGIARENVTHIYPSRSGVRGPADATGGSFFSVRGPNDISEARPPGRCFAHDLVLGQLSPHGRVARTSPIATSPPTPLYPAPTSHDAPLTESQI</sequence>
<dbReference type="AlphaFoldDB" id="A0AAV9S928"/>
<dbReference type="Proteomes" id="UP001311232">
    <property type="component" value="Unassembled WGS sequence"/>
</dbReference>
<gene>
    <name evidence="2" type="ORF">CRENBAI_025151</name>
</gene>
<organism evidence="2 3">
    <name type="scientific">Crenichthys baileyi</name>
    <name type="common">White River springfish</name>
    <dbReference type="NCBI Taxonomy" id="28760"/>
    <lineage>
        <taxon>Eukaryota</taxon>
        <taxon>Metazoa</taxon>
        <taxon>Chordata</taxon>
        <taxon>Craniata</taxon>
        <taxon>Vertebrata</taxon>
        <taxon>Euteleostomi</taxon>
        <taxon>Actinopterygii</taxon>
        <taxon>Neopterygii</taxon>
        <taxon>Teleostei</taxon>
        <taxon>Neoteleostei</taxon>
        <taxon>Acanthomorphata</taxon>
        <taxon>Ovalentaria</taxon>
        <taxon>Atherinomorphae</taxon>
        <taxon>Cyprinodontiformes</taxon>
        <taxon>Goodeidae</taxon>
        <taxon>Crenichthys</taxon>
    </lineage>
</organism>
<protein>
    <submittedName>
        <fullName evidence="2">Uncharacterized protein</fullName>
    </submittedName>
</protein>
<name>A0AAV9S928_9TELE</name>
<feature type="region of interest" description="Disordered" evidence="1">
    <location>
        <begin position="79"/>
        <end position="109"/>
    </location>
</feature>
<proteinExistence type="predicted"/>
<reference evidence="2 3" key="1">
    <citation type="submission" date="2021-06" db="EMBL/GenBank/DDBJ databases">
        <authorList>
            <person name="Palmer J.M."/>
        </authorList>
    </citation>
    <scope>NUCLEOTIDE SEQUENCE [LARGE SCALE GENOMIC DNA]</scope>
    <source>
        <strain evidence="2 3">MEX-2019</strain>
        <tissue evidence="2">Muscle</tissue>
    </source>
</reference>
<dbReference type="EMBL" id="JAHHUM010000657">
    <property type="protein sequence ID" value="KAK5617886.1"/>
    <property type="molecule type" value="Genomic_DNA"/>
</dbReference>
<evidence type="ECO:0000313" key="2">
    <source>
        <dbReference type="EMBL" id="KAK5617886.1"/>
    </source>
</evidence>